<feature type="region of interest" description="Disordered" evidence="1">
    <location>
        <begin position="1"/>
        <end position="28"/>
    </location>
</feature>
<dbReference type="RefSeq" id="WP_378244489.1">
    <property type="nucleotide sequence ID" value="NZ_JBHSKF010000002.1"/>
</dbReference>
<organism evidence="3 4">
    <name type="scientific">Actinokineospora guangxiensis</name>
    <dbReference type="NCBI Taxonomy" id="1490288"/>
    <lineage>
        <taxon>Bacteria</taxon>
        <taxon>Bacillati</taxon>
        <taxon>Actinomycetota</taxon>
        <taxon>Actinomycetes</taxon>
        <taxon>Pseudonocardiales</taxon>
        <taxon>Pseudonocardiaceae</taxon>
        <taxon>Actinokineospora</taxon>
    </lineage>
</organism>
<evidence type="ECO:0000256" key="2">
    <source>
        <dbReference type="SAM" id="Phobius"/>
    </source>
</evidence>
<proteinExistence type="predicted"/>
<keyword evidence="2" id="KW-0812">Transmembrane</keyword>
<feature type="compositionally biased region" description="Basic and acidic residues" evidence="1">
    <location>
        <begin position="1"/>
        <end position="16"/>
    </location>
</feature>
<name>A0ABW0EK09_9PSEU</name>
<comment type="caution">
    <text evidence="3">The sequence shown here is derived from an EMBL/GenBank/DDBJ whole genome shotgun (WGS) entry which is preliminary data.</text>
</comment>
<protein>
    <submittedName>
        <fullName evidence="3">Uncharacterized protein</fullName>
    </submittedName>
</protein>
<evidence type="ECO:0000313" key="4">
    <source>
        <dbReference type="Proteomes" id="UP001596157"/>
    </source>
</evidence>
<sequence length="63" mass="6674">MSSDYADDRQPEHDAPADDPIGAMELSRPRGLGVRTHLMMGLVLAATVMPTVLSTSHSTPGVL</sequence>
<keyword evidence="2" id="KW-1133">Transmembrane helix</keyword>
<keyword evidence="4" id="KW-1185">Reference proteome</keyword>
<gene>
    <name evidence="3" type="ORF">ACFPM7_05510</name>
</gene>
<feature type="transmembrane region" description="Helical" evidence="2">
    <location>
        <begin position="32"/>
        <end position="53"/>
    </location>
</feature>
<reference evidence="4" key="1">
    <citation type="journal article" date="2019" name="Int. J. Syst. Evol. Microbiol.">
        <title>The Global Catalogue of Microorganisms (GCM) 10K type strain sequencing project: providing services to taxonomists for standard genome sequencing and annotation.</title>
        <authorList>
            <consortium name="The Broad Institute Genomics Platform"/>
            <consortium name="The Broad Institute Genome Sequencing Center for Infectious Disease"/>
            <person name="Wu L."/>
            <person name="Ma J."/>
        </authorList>
    </citation>
    <scope>NUCLEOTIDE SEQUENCE [LARGE SCALE GENOMIC DNA]</scope>
    <source>
        <strain evidence="4">CCUG 59778</strain>
    </source>
</reference>
<dbReference type="Proteomes" id="UP001596157">
    <property type="component" value="Unassembled WGS sequence"/>
</dbReference>
<evidence type="ECO:0000313" key="3">
    <source>
        <dbReference type="EMBL" id="MFC5286501.1"/>
    </source>
</evidence>
<accession>A0ABW0EK09</accession>
<dbReference type="EMBL" id="JBHSKF010000002">
    <property type="protein sequence ID" value="MFC5286501.1"/>
    <property type="molecule type" value="Genomic_DNA"/>
</dbReference>
<keyword evidence="2" id="KW-0472">Membrane</keyword>
<evidence type="ECO:0000256" key="1">
    <source>
        <dbReference type="SAM" id="MobiDB-lite"/>
    </source>
</evidence>